<feature type="region of interest" description="Disordered" evidence="1">
    <location>
        <begin position="124"/>
        <end position="160"/>
    </location>
</feature>
<accession>A0A6J4IAT2</accession>
<dbReference type="EMBL" id="CADCTP010000162">
    <property type="protein sequence ID" value="CAA9247249.1"/>
    <property type="molecule type" value="Genomic_DNA"/>
</dbReference>
<feature type="non-terminal residue" evidence="2">
    <location>
        <position position="160"/>
    </location>
</feature>
<proteinExistence type="predicted"/>
<organism evidence="2">
    <name type="scientific">uncultured Mycobacteriales bacterium</name>
    <dbReference type="NCBI Taxonomy" id="581187"/>
    <lineage>
        <taxon>Bacteria</taxon>
        <taxon>Bacillati</taxon>
        <taxon>Actinomycetota</taxon>
        <taxon>Actinomycetes</taxon>
        <taxon>Mycobacteriales</taxon>
        <taxon>environmental samples</taxon>
    </lineage>
</organism>
<dbReference type="AlphaFoldDB" id="A0A6J4IAT2"/>
<feature type="compositionally biased region" description="Pro residues" evidence="1">
    <location>
        <begin position="124"/>
        <end position="139"/>
    </location>
</feature>
<feature type="region of interest" description="Disordered" evidence="1">
    <location>
        <begin position="1"/>
        <end position="28"/>
    </location>
</feature>
<evidence type="ECO:0000313" key="2">
    <source>
        <dbReference type="EMBL" id="CAA9247249.1"/>
    </source>
</evidence>
<reference evidence="2" key="1">
    <citation type="submission" date="2020-02" db="EMBL/GenBank/DDBJ databases">
        <authorList>
            <person name="Meier V. D."/>
        </authorList>
    </citation>
    <scope>NUCLEOTIDE SEQUENCE</scope>
    <source>
        <strain evidence="2">AVDCRST_MAG41</strain>
    </source>
</reference>
<protein>
    <submittedName>
        <fullName evidence="2">Uncharacterized protein</fullName>
    </submittedName>
</protein>
<sequence length="160" mass="16017">MSSSRTPKKLNNPYDAVPQEETGPASRSTSKAVIRLLALGGLGAGAAGLQVAGAGAAHADPFGGGSIFSGGDLSGVNFSVAENIQIPEMTTIPNVPVMDVSTVTFTPPTLPDIPPPPPVVVETPPPPVVVETPPPPVVETPPVATGDIGVTTPEQTAALD</sequence>
<evidence type="ECO:0000256" key="1">
    <source>
        <dbReference type="SAM" id="MobiDB-lite"/>
    </source>
</evidence>
<name>A0A6J4IAT2_9ACTN</name>
<gene>
    <name evidence="2" type="ORF">AVDCRST_MAG41-1761</name>
</gene>